<accession>A0A4R2AVV2</accession>
<dbReference type="PANTHER" id="PTHR48090">
    <property type="entry name" value="UNDECAPRENYL-PHOSPHATE 4-DEOXY-4-FORMAMIDO-L-ARABINOSE TRANSFERASE-RELATED"/>
    <property type="match status" value="1"/>
</dbReference>
<evidence type="ECO:0000259" key="1">
    <source>
        <dbReference type="Pfam" id="PF00535"/>
    </source>
</evidence>
<dbReference type="InterPro" id="IPR029044">
    <property type="entry name" value="Nucleotide-diphossugar_trans"/>
</dbReference>
<name>A0A4R2AVV2_9HYPH</name>
<proteinExistence type="predicted"/>
<dbReference type="Pfam" id="PF00535">
    <property type="entry name" value="Glycos_transf_2"/>
    <property type="match status" value="1"/>
</dbReference>
<protein>
    <submittedName>
        <fullName evidence="2">Glycosyl transferase family 2</fullName>
    </submittedName>
</protein>
<dbReference type="RefSeq" id="WP_132081889.1">
    <property type="nucleotide sequence ID" value="NZ_SLVU01000039.1"/>
</dbReference>
<dbReference type="Proteomes" id="UP000295043">
    <property type="component" value="Unassembled WGS sequence"/>
</dbReference>
<keyword evidence="2" id="KW-0808">Transferase</keyword>
<reference evidence="2 3" key="1">
    <citation type="submission" date="2019-03" db="EMBL/GenBank/DDBJ databases">
        <title>Genomic Encyclopedia of Type Strains, Phase IV (KMG-V): Genome sequencing to study the core and pangenomes of soil and plant-associated prokaryotes.</title>
        <authorList>
            <person name="Whitman W."/>
        </authorList>
    </citation>
    <scope>NUCLEOTIDE SEQUENCE [LARGE SCALE GENOMIC DNA]</scope>
    <source>
        <strain evidence="2 3">23C40</strain>
    </source>
</reference>
<sequence>MDRSKLILIPAYNEAGTIAGVVKKAVQYGTVVVVDDRSTDDTARLATEAGALVLTNEKNEGYEGNLNRGFSYAIANDYVTIVTIDADGEHDPSLLELFFDALIENDYPIVLGFRPRKQRFAEIIMGIYCNLVYGVNDILCGMKGYNLSLLKEVSVRAGDKVGTAAATQALRQGISFLQIPVSGVQRTDQPRFGSIYRANLRIIKTLAETVMDDLRYRLSR</sequence>
<evidence type="ECO:0000313" key="2">
    <source>
        <dbReference type="EMBL" id="TCN17284.1"/>
    </source>
</evidence>
<dbReference type="CDD" id="cd04179">
    <property type="entry name" value="DPM_DPG-synthase_like"/>
    <property type="match status" value="1"/>
</dbReference>
<dbReference type="InterPro" id="IPR001173">
    <property type="entry name" value="Glyco_trans_2-like"/>
</dbReference>
<dbReference type="AlphaFoldDB" id="A0A4R2AVV2"/>
<evidence type="ECO:0000313" key="3">
    <source>
        <dbReference type="Proteomes" id="UP000295043"/>
    </source>
</evidence>
<comment type="caution">
    <text evidence="2">The sequence shown here is derived from an EMBL/GenBank/DDBJ whole genome shotgun (WGS) entry which is preliminary data.</text>
</comment>
<feature type="domain" description="Glycosyltransferase 2-like" evidence="1">
    <location>
        <begin position="7"/>
        <end position="118"/>
    </location>
</feature>
<dbReference type="GO" id="GO:0016740">
    <property type="term" value="F:transferase activity"/>
    <property type="evidence" value="ECO:0007669"/>
    <property type="project" value="UniProtKB-KW"/>
</dbReference>
<dbReference type="InterPro" id="IPR050256">
    <property type="entry name" value="Glycosyltransferase_2"/>
</dbReference>
<organism evidence="2 3">
    <name type="scientific">Sinorhizobium americanum</name>
    <dbReference type="NCBI Taxonomy" id="194963"/>
    <lineage>
        <taxon>Bacteria</taxon>
        <taxon>Pseudomonadati</taxon>
        <taxon>Pseudomonadota</taxon>
        <taxon>Alphaproteobacteria</taxon>
        <taxon>Hyphomicrobiales</taxon>
        <taxon>Rhizobiaceae</taxon>
        <taxon>Sinorhizobium/Ensifer group</taxon>
        <taxon>Sinorhizobium</taxon>
    </lineage>
</organism>
<dbReference type="SUPFAM" id="SSF53448">
    <property type="entry name" value="Nucleotide-diphospho-sugar transferases"/>
    <property type="match status" value="1"/>
</dbReference>
<dbReference type="EMBL" id="SLVU01000039">
    <property type="protein sequence ID" value="TCN17284.1"/>
    <property type="molecule type" value="Genomic_DNA"/>
</dbReference>
<gene>
    <name evidence="2" type="ORF">EV184_13915</name>
</gene>
<dbReference type="Gene3D" id="3.90.550.10">
    <property type="entry name" value="Spore Coat Polysaccharide Biosynthesis Protein SpsA, Chain A"/>
    <property type="match status" value="1"/>
</dbReference>